<dbReference type="Gene3D" id="1.25.40.320">
    <property type="entry name" value="Peptidase M1, leukotriene A4 hydrolase/aminopeptidase C-terminal domain"/>
    <property type="match status" value="1"/>
</dbReference>
<comment type="caution">
    <text evidence="14">The sequence shown here is derived from an EMBL/GenBank/DDBJ whole genome shotgun (WGS) entry which is preliminary data.</text>
</comment>
<dbReference type="Gene3D" id="2.60.40.1730">
    <property type="entry name" value="tricorn interacting facor f3 domain"/>
    <property type="match status" value="1"/>
</dbReference>
<evidence type="ECO:0000256" key="9">
    <source>
        <dbReference type="ARBA" id="ARBA00022723"/>
    </source>
</evidence>
<dbReference type="Pfam" id="PF17900">
    <property type="entry name" value="Peptidase_M1_N"/>
    <property type="match status" value="1"/>
</dbReference>
<evidence type="ECO:0000256" key="4">
    <source>
        <dbReference type="ARBA" id="ARBA00010136"/>
    </source>
</evidence>
<dbReference type="Pfam" id="PF09127">
    <property type="entry name" value="Leuk-A4-hydro_C"/>
    <property type="match status" value="1"/>
</dbReference>
<dbReference type="SUPFAM" id="SSF55486">
    <property type="entry name" value="Metalloproteases ('zincins'), catalytic domain"/>
    <property type="match status" value="1"/>
</dbReference>
<feature type="domain" description="Peptidase M1 leukotriene A4 hydrolase/aminopeptidase C-terminal" evidence="13">
    <location>
        <begin position="477"/>
        <end position="617"/>
    </location>
</feature>
<protein>
    <recommendedName>
        <fullName evidence="6">Aminopeptidase N</fullName>
        <ecNumber evidence="5">3.4.11.2</ecNumber>
    </recommendedName>
</protein>
<keyword evidence="15" id="KW-1185">Reference proteome</keyword>
<dbReference type="InterPro" id="IPR034015">
    <property type="entry name" value="M1_LTA4H"/>
</dbReference>
<proteinExistence type="inferred from homology"/>
<comment type="subcellular location">
    <subcellularLocation>
        <location evidence="3">Cytoplasm</location>
    </subcellularLocation>
</comment>
<dbReference type="InterPro" id="IPR038502">
    <property type="entry name" value="M1_LTA-4_hydro/amino_C_sf"/>
</dbReference>
<dbReference type="InterPro" id="IPR016024">
    <property type="entry name" value="ARM-type_fold"/>
</dbReference>
<dbReference type="SMART" id="SM01263">
    <property type="entry name" value="Leuk-A4-hydro_C"/>
    <property type="match status" value="1"/>
</dbReference>
<dbReference type="SUPFAM" id="SSF63737">
    <property type="entry name" value="Leukotriene A4 hydrolase N-terminal domain"/>
    <property type="match status" value="1"/>
</dbReference>
<dbReference type="PRINTS" id="PR00756">
    <property type="entry name" value="ALADIPTASE"/>
</dbReference>
<evidence type="ECO:0000256" key="10">
    <source>
        <dbReference type="ARBA" id="ARBA00022801"/>
    </source>
</evidence>
<dbReference type="InterPro" id="IPR049980">
    <property type="entry name" value="LTA4H_cat"/>
</dbReference>
<dbReference type="RefSeq" id="WP_187561062.1">
    <property type="nucleotide sequence ID" value="NZ_JACGWS010000002.1"/>
</dbReference>
<dbReference type="EC" id="3.4.11.2" evidence="5"/>
<dbReference type="InterPro" id="IPR014782">
    <property type="entry name" value="Peptidase_M1_dom"/>
</dbReference>
<dbReference type="InterPro" id="IPR027268">
    <property type="entry name" value="Peptidase_M4/M1_CTD_sf"/>
</dbReference>
<dbReference type="InterPro" id="IPR001930">
    <property type="entry name" value="Peptidase_M1"/>
</dbReference>
<dbReference type="Gene3D" id="3.30.2010.30">
    <property type="match status" value="1"/>
</dbReference>
<evidence type="ECO:0000313" key="15">
    <source>
        <dbReference type="Proteomes" id="UP000619238"/>
    </source>
</evidence>
<evidence type="ECO:0000256" key="7">
    <source>
        <dbReference type="ARBA" id="ARBA00022490"/>
    </source>
</evidence>
<dbReference type="InterPro" id="IPR042097">
    <property type="entry name" value="Aminopeptidase_N-like_N_sf"/>
</dbReference>
<evidence type="ECO:0000256" key="11">
    <source>
        <dbReference type="ARBA" id="ARBA00022833"/>
    </source>
</evidence>
<accession>A0ABR7Q6F6</accession>
<keyword evidence="10" id="KW-0378">Hydrolase</keyword>
<name>A0ABR7Q6F6_9FLAO</name>
<keyword evidence="12" id="KW-0482">Metalloprotease</keyword>
<dbReference type="PANTHER" id="PTHR45726:SF3">
    <property type="entry name" value="LEUKOTRIENE A-4 HYDROLASE"/>
    <property type="match status" value="1"/>
</dbReference>
<comment type="cofactor">
    <cofactor evidence="2">
        <name>Zn(2+)</name>
        <dbReference type="ChEBI" id="CHEBI:29105"/>
    </cofactor>
</comment>
<keyword evidence="9" id="KW-0479">Metal-binding</keyword>
<dbReference type="Proteomes" id="UP000619238">
    <property type="component" value="Unassembled WGS sequence"/>
</dbReference>
<dbReference type="CDD" id="cd09599">
    <property type="entry name" value="M1_LTA4H"/>
    <property type="match status" value="1"/>
</dbReference>
<reference evidence="14 15" key="1">
    <citation type="submission" date="2020-07" db="EMBL/GenBank/DDBJ databases">
        <title>Description of Kordia aestuariivivens sp. nov., isolated from a tidal flat.</title>
        <authorList>
            <person name="Park S."/>
            <person name="Yoon J.-H."/>
        </authorList>
    </citation>
    <scope>NUCLEOTIDE SEQUENCE [LARGE SCALE GENOMIC DNA]</scope>
    <source>
        <strain evidence="14 15">YSTF-M3</strain>
    </source>
</reference>
<evidence type="ECO:0000256" key="2">
    <source>
        <dbReference type="ARBA" id="ARBA00001947"/>
    </source>
</evidence>
<evidence type="ECO:0000256" key="3">
    <source>
        <dbReference type="ARBA" id="ARBA00004496"/>
    </source>
</evidence>
<keyword evidence="8" id="KW-0645">Protease</keyword>
<keyword evidence="11" id="KW-0862">Zinc</keyword>
<evidence type="ECO:0000256" key="8">
    <source>
        <dbReference type="ARBA" id="ARBA00022670"/>
    </source>
</evidence>
<dbReference type="InterPro" id="IPR015211">
    <property type="entry name" value="Peptidase_M1_C"/>
</dbReference>
<gene>
    <name evidence="14" type="ORF">H2O64_05055</name>
</gene>
<evidence type="ECO:0000256" key="1">
    <source>
        <dbReference type="ARBA" id="ARBA00000098"/>
    </source>
</evidence>
<evidence type="ECO:0000256" key="12">
    <source>
        <dbReference type="ARBA" id="ARBA00023049"/>
    </source>
</evidence>
<organism evidence="14 15">
    <name type="scientific">Kordia aestuariivivens</name>
    <dbReference type="NCBI Taxonomy" id="2759037"/>
    <lineage>
        <taxon>Bacteria</taxon>
        <taxon>Pseudomonadati</taxon>
        <taxon>Bacteroidota</taxon>
        <taxon>Flavobacteriia</taxon>
        <taxon>Flavobacteriales</taxon>
        <taxon>Flavobacteriaceae</taxon>
        <taxon>Kordia</taxon>
    </lineage>
</organism>
<evidence type="ECO:0000313" key="14">
    <source>
        <dbReference type="EMBL" id="MBC8754028.1"/>
    </source>
</evidence>
<evidence type="ECO:0000256" key="5">
    <source>
        <dbReference type="ARBA" id="ARBA00012564"/>
    </source>
</evidence>
<evidence type="ECO:0000259" key="13">
    <source>
        <dbReference type="SMART" id="SM01263"/>
    </source>
</evidence>
<dbReference type="PANTHER" id="PTHR45726">
    <property type="entry name" value="LEUKOTRIENE A-4 HYDROLASE"/>
    <property type="match status" value="1"/>
</dbReference>
<comment type="catalytic activity">
    <reaction evidence="1">
        <text>Release of an N-terminal amino acid, Xaa-|-Yaa- from a peptide, amide or arylamide. Xaa is preferably Ala, but may be most amino acids including Pro (slow action). When a terminal hydrophobic residue is followed by a prolyl residue, the two may be released as an intact Xaa-Pro dipeptide.</text>
        <dbReference type="EC" id="3.4.11.2"/>
    </reaction>
</comment>
<dbReference type="PROSITE" id="PS51257">
    <property type="entry name" value="PROKAR_LIPOPROTEIN"/>
    <property type="match status" value="1"/>
</dbReference>
<dbReference type="InterPro" id="IPR045357">
    <property type="entry name" value="Aminopeptidase_N-like_N"/>
</dbReference>
<comment type="similarity">
    <text evidence="4">Belongs to the peptidase M1 family.</text>
</comment>
<keyword evidence="7" id="KW-0963">Cytoplasm</keyword>
<dbReference type="Pfam" id="PF01433">
    <property type="entry name" value="Peptidase_M1"/>
    <property type="match status" value="1"/>
</dbReference>
<sequence>MNTLKNSAFILIACLMVSCSTSQKEEMKEIIAYANDTHSYAKPNEAVAKHLLLNITVDFDKKNITGTATYTIESTNASEIVFDAKNLNIQKITVDGKEVKFSLGANDAVLGQSLSIPIEKNSKTVAITYETTDKTEALQFLNPQQTADKEHPFLLTQGQAILTRTWIPIQDSPQVRLTYTANVKVPKELLAIMSAENPKEKNENGQYSFEMKQPISPYLIALAVGDLVYKEISPRTGVYAEKSMIDKVHYEFADMEKMVKAAENLYGAYAWDQFDVVVLPPSFPFGGMENPRLTFATPTVIAGDRSLTSLIAHELAHSWSGNLVTNATWNDFWLNEGFTVYFEMRIMEALYGKEYANMLASIGRQDLAEEIEGFKNQPTATHLKLDLKGKNPDDGMNSIAYDKGYLFLRTLEETVGRENMDTFLKEYFNKHAFSTMTTEKFVVYLNKELLQKNKVDFNVNDWIYNPGIPANAAKIQSDKFQKVEEAIVNWEKGTLSEVDLCKKEWNIQQKIHFIRNIPAGISIEKFTALDTACNFSNATNSYIAMVWFEQTINHDYHANNVDAQIENFLMSVGRRWYVSTLYKAFKRNNKLEEAKRMYTKARPNYHSVTVNTIDEMLGVTF</sequence>
<dbReference type="EMBL" id="JACGWS010000002">
    <property type="protein sequence ID" value="MBC8754028.1"/>
    <property type="molecule type" value="Genomic_DNA"/>
</dbReference>
<dbReference type="SUPFAM" id="SSF48371">
    <property type="entry name" value="ARM repeat"/>
    <property type="match status" value="1"/>
</dbReference>
<dbReference type="Gene3D" id="1.10.390.10">
    <property type="entry name" value="Neutral Protease Domain 2"/>
    <property type="match status" value="1"/>
</dbReference>
<evidence type="ECO:0000256" key="6">
    <source>
        <dbReference type="ARBA" id="ARBA00015611"/>
    </source>
</evidence>